<dbReference type="EMBL" id="BJXN01000001">
    <property type="protein sequence ID" value="GEM88770.1"/>
    <property type="molecule type" value="Genomic_DNA"/>
</dbReference>
<dbReference type="InterPro" id="IPR018551">
    <property type="entry name" value="DUF2007"/>
</dbReference>
<dbReference type="Proteomes" id="UP000321827">
    <property type="component" value="Unassembled WGS sequence"/>
</dbReference>
<comment type="caution">
    <text evidence="2">The sequence shown here is derived from an EMBL/GenBank/DDBJ whole genome shotgun (WGS) entry which is preliminary data.</text>
</comment>
<organism evidence="2 3">
    <name type="scientific">Oceanithermus desulfurans NBRC 100063</name>
    <dbReference type="NCBI Taxonomy" id="1227550"/>
    <lineage>
        <taxon>Bacteria</taxon>
        <taxon>Thermotogati</taxon>
        <taxon>Deinococcota</taxon>
        <taxon>Deinococci</taxon>
        <taxon>Thermales</taxon>
        <taxon>Thermaceae</taxon>
        <taxon>Oceanithermus</taxon>
    </lineage>
</organism>
<proteinExistence type="predicted"/>
<reference evidence="2 3" key="1">
    <citation type="submission" date="2019-07" db="EMBL/GenBank/DDBJ databases">
        <title>Whole genome shotgun sequence of Oceanithermus desulfurans NBRC 100063.</title>
        <authorList>
            <person name="Hosoyama A."/>
            <person name="Uohara A."/>
            <person name="Ohji S."/>
            <person name="Ichikawa N."/>
        </authorList>
    </citation>
    <scope>NUCLEOTIDE SEQUENCE [LARGE SCALE GENOMIC DNA]</scope>
    <source>
        <strain evidence="2 3">NBRC 100063</strain>
    </source>
</reference>
<accession>A0A511RGI8</accession>
<dbReference type="Pfam" id="PF09413">
    <property type="entry name" value="DUF2007"/>
    <property type="match status" value="1"/>
</dbReference>
<evidence type="ECO:0000313" key="3">
    <source>
        <dbReference type="Proteomes" id="UP000321827"/>
    </source>
</evidence>
<dbReference type="RefSeq" id="WP_147144910.1">
    <property type="nucleotide sequence ID" value="NZ_BJXN01000001.1"/>
</dbReference>
<gene>
    <name evidence="2" type="ORF">ODE01S_02040</name>
</gene>
<feature type="domain" description="DUF2007" evidence="1">
    <location>
        <begin position="17"/>
        <end position="75"/>
    </location>
</feature>
<protein>
    <recommendedName>
        <fullName evidence="1">DUF2007 domain-containing protein</fullName>
    </recommendedName>
</protein>
<sequence length="80" mass="8520">MKKRHAGIDYVMLLECEPVLAEPMVRRLREAGIAARVFGPYADFAGILPEATGPVGVWVPAAAEAEARALLEDAGGDARD</sequence>
<dbReference type="OrthoDB" id="9850405at2"/>
<name>A0A511RGI8_9DEIN</name>
<evidence type="ECO:0000259" key="1">
    <source>
        <dbReference type="Pfam" id="PF09413"/>
    </source>
</evidence>
<evidence type="ECO:0000313" key="2">
    <source>
        <dbReference type="EMBL" id="GEM88770.1"/>
    </source>
</evidence>
<dbReference type="AlphaFoldDB" id="A0A511RGI8"/>